<evidence type="ECO:0000313" key="6">
    <source>
        <dbReference type="Proteomes" id="UP001165561"/>
    </source>
</evidence>
<organism evidence="5 6">
    <name type="scientific">Georgenia halotolerans</name>
    <dbReference type="NCBI Taxonomy" id="3028317"/>
    <lineage>
        <taxon>Bacteria</taxon>
        <taxon>Bacillati</taxon>
        <taxon>Actinomycetota</taxon>
        <taxon>Actinomycetes</taxon>
        <taxon>Micrococcales</taxon>
        <taxon>Bogoriellaceae</taxon>
        <taxon>Georgenia</taxon>
    </lineage>
</organism>
<evidence type="ECO:0000313" key="5">
    <source>
        <dbReference type="EMBL" id="MDD9205571.1"/>
    </source>
</evidence>
<evidence type="ECO:0000259" key="4">
    <source>
        <dbReference type="SMART" id="SM00829"/>
    </source>
</evidence>
<dbReference type="Pfam" id="PF00107">
    <property type="entry name" value="ADH_zinc_N"/>
    <property type="match status" value="1"/>
</dbReference>
<dbReference type="InterPro" id="IPR020843">
    <property type="entry name" value="ER"/>
</dbReference>
<gene>
    <name evidence="5" type="ORF">PU560_03700</name>
</gene>
<keyword evidence="2" id="KW-0560">Oxidoreductase</keyword>
<dbReference type="SUPFAM" id="SSF51735">
    <property type="entry name" value="NAD(P)-binding Rossmann-fold domains"/>
    <property type="match status" value="1"/>
</dbReference>
<feature type="region of interest" description="Disordered" evidence="3">
    <location>
        <begin position="1"/>
        <end position="22"/>
    </location>
</feature>
<dbReference type="PANTHER" id="PTHR48106:SF13">
    <property type="entry name" value="QUINONE OXIDOREDUCTASE-RELATED"/>
    <property type="match status" value="1"/>
</dbReference>
<dbReference type="SUPFAM" id="SSF50129">
    <property type="entry name" value="GroES-like"/>
    <property type="match status" value="1"/>
</dbReference>
<dbReference type="PANTHER" id="PTHR48106">
    <property type="entry name" value="QUINONE OXIDOREDUCTASE PIG3-RELATED"/>
    <property type="match status" value="1"/>
</dbReference>
<keyword evidence="6" id="KW-1185">Reference proteome</keyword>
<evidence type="ECO:0000256" key="2">
    <source>
        <dbReference type="ARBA" id="ARBA00023002"/>
    </source>
</evidence>
<comment type="caution">
    <text evidence="5">The sequence shown here is derived from an EMBL/GenBank/DDBJ whole genome shotgun (WGS) entry which is preliminary data.</text>
</comment>
<reference evidence="5" key="1">
    <citation type="submission" date="2023-02" db="EMBL/GenBank/DDBJ databases">
        <title>Georgenia sp.10Sc9-8, isolated from a soil sample collected from the Taklamakan desert.</title>
        <authorList>
            <person name="Liu S."/>
        </authorList>
    </citation>
    <scope>NUCLEOTIDE SEQUENCE</scope>
    <source>
        <strain evidence="5">10Sc9-8</strain>
    </source>
</reference>
<dbReference type="Gene3D" id="3.90.180.10">
    <property type="entry name" value="Medium-chain alcohol dehydrogenases, catalytic domain"/>
    <property type="match status" value="1"/>
</dbReference>
<proteinExistence type="predicted"/>
<dbReference type="EMBL" id="JARACI010000556">
    <property type="protein sequence ID" value="MDD9205571.1"/>
    <property type="molecule type" value="Genomic_DNA"/>
</dbReference>
<accession>A0ABT5TXH3</accession>
<dbReference type="InterPro" id="IPR036291">
    <property type="entry name" value="NAD(P)-bd_dom_sf"/>
</dbReference>
<evidence type="ECO:0000256" key="3">
    <source>
        <dbReference type="SAM" id="MobiDB-lite"/>
    </source>
</evidence>
<dbReference type="Gene3D" id="3.40.50.720">
    <property type="entry name" value="NAD(P)-binding Rossmann-like Domain"/>
    <property type="match status" value="1"/>
</dbReference>
<feature type="compositionally biased region" description="Basic and acidic residues" evidence="3">
    <location>
        <begin position="1"/>
        <end position="10"/>
    </location>
</feature>
<dbReference type="InterPro" id="IPR011032">
    <property type="entry name" value="GroES-like_sf"/>
</dbReference>
<keyword evidence="1" id="KW-0521">NADP</keyword>
<name>A0ABT5TXH3_9MICO</name>
<dbReference type="Proteomes" id="UP001165561">
    <property type="component" value="Unassembled WGS sequence"/>
</dbReference>
<dbReference type="CDD" id="cd05286">
    <property type="entry name" value="QOR2"/>
    <property type="match status" value="1"/>
</dbReference>
<dbReference type="InterPro" id="IPR047618">
    <property type="entry name" value="QOR-like"/>
</dbReference>
<dbReference type="InterPro" id="IPR013149">
    <property type="entry name" value="ADH-like_C"/>
</dbReference>
<dbReference type="InterPro" id="IPR013154">
    <property type="entry name" value="ADH-like_N"/>
</dbReference>
<dbReference type="Pfam" id="PF08240">
    <property type="entry name" value="ADH_N"/>
    <property type="match status" value="1"/>
</dbReference>
<sequence>MRAVRAERAGGPEVMSVTEVPEPEPATGELLVDVAAAGVNFIDTYRRSGVYPMDFPHVPGSEGAGTVRAVGPGVEGVRLGDRVAWAAAPASYAEQVVVPAAVAVPVPDGLDLAEAAALPLQGMTAHYLVASTVPLGPEHTVLLTAAAGGVGLLLAQLATARGARVIGTVGTPEKEQLARQAGCSEVIRYTELPDLTAQLPQLVREMTDGAGVDVVYDGVGRDTFDASLASLRPRGTLVLFGGASGQVPPVDLQRLNTAGSVFVTRPTLGHYTATRSELEWRAREVLGAAAAGELEVRVGARYDLADAARAHAALEGRETTGKVLLLP</sequence>
<dbReference type="SMART" id="SM00829">
    <property type="entry name" value="PKS_ER"/>
    <property type="match status" value="1"/>
</dbReference>
<feature type="domain" description="Enoyl reductase (ER)" evidence="4">
    <location>
        <begin position="10"/>
        <end position="325"/>
    </location>
</feature>
<protein>
    <submittedName>
        <fullName evidence="5">Quinone oxidoreductase</fullName>
    </submittedName>
</protein>
<evidence type="ECO:0000256" key="1">
    <source>
        <dbReference type="ARBA" id="ARBA00022857"/>
    </source>
</evidence>